<feature type="transmembrane region" description="Helical" evidence="7">
    <location>
        <begin position="129"/>
        <end position="150"/>
    </location>
</feature>
<protein>
    <recommendedName>
        <fullName evidence="8">Rhodopsin domain-containing protein</fullName>
    </recommendedName>
</protein>
<evidence type="ECO:0000256" key="6">
    <source>
        <dbReference type="SAM" id="MobiDB-lite"/>
    </source>
</evidence>
<evidence type="ECO:0000256" key="2">
    <source>
        <dbReference type="ARBA" id="ARBA00022692"/>
    </source>
</evidence>
<dbReference type="EMBL" id="KZ805321">
    <property type="protein sequence ID" value="PVI04452.1"/>
    <property type="molecule type" value="Genomic_DNA"/>
</dbReference>
<evidence type="ECO:0000313" key="10">
    <source>
        <dbReference type="Proteomes" id="UP000244855"/>
    </source>
</evidence>
<gene>
    <name evidence="9" type="ORF">DM02DRAFT_556315</name>
</gene>
<dbReference type="GO" id="GO:0016020">
    <property type="term" value="C:membrane"/>
    <property type="evidence" value="ECO:0007669"/>
    <property type="project" value="UniProtKB-SubCell"/>
</dbReference>
<feature type="transmembrane region" description="Helical" evidence="7">
    <location>
        <begin position="6"/>
        <end position="31"/>
    </location>
</feature>
<evidence type="ECO:0000256" key="7">
    <source>
        <dbReference type="SAM" id="Phobius"/>
    </source>
</evidence>
<keyword evidence="3 7" id="KW-1133">Transmembrane helix</keyword>
<proteinExistence type="inferred from homology"/>
<dbReference type="PANTHER" id="PTHR33048:SF157">
    <property type="entry name" value="INTEGRAL MEMBRANE PROTEIN"/>
    <property type="match status" value="1"/>
</dbReference>
<accession>A0A2V1E2S6</accession>
<feature type="transmembrane region" description="Helical" evidence="7">
    <location>
        <begin position="221"/>
        <end position="243"/>
    </location>
</feature>
<evidence type="ECO:0000256" key="5">
    <source>
        <dbReference type="ARBA" id="ARBA00038359"/>
    </source>
</evidence>
<feature type="transmembrane region" description="Helical" evidence="7">
    <location>
        <begin position="43"/>
        <end position="62"/>
    </location>
</feature>
<evidence type="ECO:0000256" key="4">
    <source>
        <dbReference type="ARBA" id="ARBA00023136"/>
    </source>
</evidence>
<dbReference type="InterPro" id="IPR049326">
    <property type="entry name" value="Rhodopsin_dom_fungi"/>
</dbReference>
<feature type="region of interest" description="Disordered" evidence="6">
    <location>
        <begin position="312"/>
        <end position="336"/>
    </location>
</feature>
<dbReference type="Proteomes" id="UP000244855">
    <property type="component" value="Unassembled WGS sequence"/>
</dbReference>
<feature type="transmembrane region" description="Helical" evidence="7">
    <location>
        <begin position="187"/>
        <end position="209"/>
    </location>
</feature>
<dbReference type="OrthoDB" id="3934549at2759"/>
<evidence type="ECO:0000256" key="3">
    <source>
        <dbReference type="ARBA" id="ARBA00022989"/>
    </source>
</evidence>
<keyword evidence="4 7" id="KW-0472">Membrane</keyword>
<name>A0A2V1E2S6_9PLEO</name>
<dbReference type="Pfam" id="PF20684">
    <property type="entry name" value="Fung_rhodopsin"/>
    <property type="match status" value="1"/>
</dbReference>
<keyword evidence="2 7" id="KW-0812">Transmembrane</keyword>
<feature type="domain" description="Rhodopsin" evidence="8">
    <location>
        <begin position="28"/>
        <end position="284"/>
    </location>
</feature>
<comment type="subcellular location">
    <subcellularLocation>
        <location evidence="1">Membrane</location>
        <topology evidence="1">Multi-pass membrane protein</topology>
    </subcellularLocation>
</comment>
<evidence type="ECO:0000256" key="1">
    <source>
        <dbReference type="ARBA" id="ARBA00004141"/>
    </source>
</evidence>
<dbReference type="STRING" id="97972.A0A2V1E2S6"/>
<comment type="similarity">
    <text evidence="5">Belongs to the SAT4 family.</text>
</comment>
<evidence type="ECO:0000259" key="8">
    <source>
        <dbReference type="Pfam" id="PF20684"/>
    </source>
</evidence>
<feature type="transmembrane region" description="Helical" evidence="7">
    <location>
        <begin position="96"/>
        <end position="117"/>
    </location>
</feature>
<evidence type="ECO:0000313" key="9">
    <source>
        <dbReference type="EMBL" id="PVI04452.1"/>
    </source>
</evidence>
<dbReference type="PANTHER" id="PTHR33048">
    <property type="entry name" value="PTH11-LIKE INTEGRAL MEMBRANE PROTEIN (AFU_ORTHOLOGUE AFUA_5G11245)"/>
    <property type="match status" value="1"/>
</dbReference>
<feature type="region of interest" description="Disordered" evidence="6">
    <location>
        <begin position="371"/>
        <end position="391"/>
    </location>
</feature>
<organism evidence="9 10">
    <name type="scientific">Periconia macrospinosa</name>
    <dbReference type="NCBI Taxonomy" id="97972"/>
    <lineage>
        <taxon>Eukaryota</taxon>
        <taxon>Fungi</taxon>
        <taxon>Dikarya</taxon>
        <taxon>Ascomycota</taxon>
        <taxon>Pezizomycotina</taxon>
        <taxon>Dothideomycetes</taxon>
        <taxon>Pleosporomycetidae</taxon>
        <taxon>Pleosporales</taxon>
        <taxon>Massarineae</taxon>
        <taxon>Periconiaceae</taxon>
        <taxon>Periconia</taxon>
    </lineage>
</organism>
<dbReference type="InterPro" id="IPR052337">
    <property type="entry name" value="SAT4-like"/>
</dbReference>
<reference evidence="9 10" key="1">
    <citation type="journal article" date="2018" name="Sci. Rep.">
        <title>Comparative genomics provides insights into the lifestyle and reveals functional heterogeneity of dark septate endophytic fungi.</title>
        <authorList>
            <person name="Knapp D.G."/>
            <person name="Nemeth J.B."/>
            <person name="Barry K."/>
            <person name="Hainaut M."/>
            <person name="Henrissat B."/>
            <person name="Johnson J."/>
            <person name="Kuo A."/>
            <person name="Lim J.H.P."/>
            <person name="Lipzen A."/>
            <person name="Nolan M."/>
            <person name="Ohm R.A."/>
            <person name="Tamas L."/>
            <person name="Grigoriev I.V."/>
            <person name="Spatafora J.W."/>
            <person name="Nagy L.G."/>
            <person name="Kovacs G.M."/>
        </authorList>
    </citation>
    <scope>NUCLEOTIDE SEQUENCE [LARGE SCALE GENOMIC DNA]</scope>
    <source>
        <strain evidence="9 10">DSE2036</strain>
    </source>
</reference>
<feature type="transmembrane region" description="Helical" evidence="7">
    <location>
        <begin position="263"/>
        <end position="285"/>
    </location>
</feature>
<sequence>MVYLRPGFIVVIVGCTLTAVSTLVVGFRYFCRWYRMGQVAATDHLIFVALLITWGNTVINYYQDEASSRFRPSQFRNPAKRPKLEVALRGTLVTWYVYRITYGVGLCFVKLSILAFYRSIATNRTFRRVVNGTILFVILYTLSTTLASAFQCTNPAKSYDTSSYLAQFDKSRKSSLQNVKCFDPSKLWLFTGAVNLFTDVLILGMPIPTLLSLRVPMSKRLALIGIFSVGIMAIVASCVRMWVVALWAESPQNSARFGTDLLLWGQVETNAGIVSASVPFLRLAYRNKEKSSEYDSGGRGKFGRMQVREMIQSPVPNPDPNEGENGEKEQPLKGGIRKKVDIHTESLDGGEKGLRDNPAWAEFITVPRELESRGSRRSGGLGEAAQVYVTV</sequence>
<keyword evidence="10" id="KW-1185">Reference proteome</keyword>
<dbReference type="AlphaFoldDB" id="A0A2V1E2S6"/>